<dbReference type="PANTHER" id="PTHR45913:SF21">
    <property type="entry name" value="DUF4371 DOMAIN-CONTAINING PROTEIN"/>
    <property type="match status" value="1"/>
</dbReference>
<accession>A0AAN7XGF2</accession>
<evidence type="ECO:0000259" key="1">
    <source>
        <dbReference type="Pfam" id="PF18658"/>
    </source>
</evidence>
<evidence type="ECO:0000313" key="2">
    <source>
        <dbReference type="EMBL" id="KAK5860325.1"/>
    </source>
</evidence>
<dbReference type="Pfam" id="PF18658">
    <property type="entry name" value="zf-C2H2_12"/>
    <property type="match status" value="1"/>
</dbReference>
<protein>
    <recommendedName>
        <fullName evidence="1">SPIN-DOC-like zinc-finger domain-containing protein</fullName>
    </recommendedName>
</protein>
<name>A0AAN7XGF2_ELEMC</name>
<sequence>MAEKRKRTYYFHGEWEQEFFFTTVKDACVCLICRATVAIPKRHNVERHFKTCHASYHANYPPGSALRVEKVSELKAGLCKQQSFFTRPAKKSQKATEASFRATEHLIKKKKAFTDGDLFKETMMIVLNTVLKDEKYGKEVLSSVADVQMGASTMVRRVTAMSDNLTDQLDQDLRECRWFSIQCDESIDSSSTAQLMMFVRMVFQDFSTKEELLTLLPLKTSTRGVDIYNAVKEFFNNRNIPLEKLVSITTDGAPAMTGRHAGFIALCKSDPAFPKFVQYHCIIHQQALCAKVIGFEHVMTPVVRIINSIRSKAKQHRSFKVMLAELSAEYGDLLLHTDIRWLSRGRILLRFLSLLREIKDFMKSRDEDTSLLEDVAWLLDLAFLTDITGKLNNLNCALQGKGKTVADMISALNAFKAQMSIFSAHLQRKKVLHFPSLQMVLNDNTSASEIFGNAAEKYTQVINRVGQEFENRFCDIDKLEPCVSFVSNPFINVDTTSIAEQLSAMFSLDAGQVEIEIVTLQNDIRLKAHQAAANFWGLVDTEKYSGLCTAAMKVASLFGSTYLCESAFSDMNFIKNEHRTRLTDAHLQDSLRLAVSNYSPDYEALVASMQCQASH</sequence>
<dbReference type="PANTHER" id="PTHR45913">
    <property type="entry name" value="EPM2A-INTERACTING PROTEIN 1"/>
    <property type="match status" value="1"/>
</dbReference>
<feature type="domain" description="SPIN-DOC-like zinc-finger" evidence="1">
    <location>
        <begin position="13"/>
        <end position="56"/>
    </location>
</feature>
<organism evidence="2 3">
    <name type="scientific">Eleginops maclovinus</name>
    <name type="common">Patagonian blennie</name>
    <name type="synonym">Eleginus maclovinus</name>
    <dbReference type="NCBI Taxonomy" id="56733"/>
    <lineage>
        <taxon>Eukaryota</taxon>
        <taxon>Metazoa</taxon>
        <taxon>Chordata</taxon>
        <taxon>Craniata</taxon>
        <taxon>Vertebrata</taxon>
        <taxon>Euteleostomi</taxon>
        <taxon>Actinopterygii</taxon>
        <taxon>Neopterygii</taxon>
        <taxon>Teleostei</taxon>
        <taxon>Neoteleostei</taxon>
        <taxon>Acanthomorphata</taxon>
        <taxon>Eupercaria</taxon>
        <taxon>Perciformes</taxon>
        <taxon>Notothenioidei</taxon>
        <taxon>Eleginopidae</taxon>
        <taxon>Eleginops</taxon>
    </lineage>
</organism>
<comment type="caution">
    <text evidence="2">The sequence shown here is derived from an EMBL/GenBank/DDBJ whole genome shotgun (WGS) entry which is preliminary data.</text>
</comment>
<proteinExistence type="predicted"/>
<dbReference type="Proteomes" id="UP001346869">
    <property type="component" value="Unassembled WGS sequence"/>
</dbReference>
<gene>
    <name evidence="2" type="ORF">PBY51_021813</name>
</gene>
<dbReference type="InterPro" id="IPR040647">
    <property type="entry name" value="SPIN-DOC_Znf-C2H2"/>
</dbReference>
<reference evidence="2 3" key="1">
    <citation type="journal article" date="2023" name="Genes (Basel)">
        <title>Chromosome-Level Genome Assembly and Circadian Gene Repertoire of the Patagonia Blennie Eleginops maclovinus-The Closest Ancestral Proxy of Antarctic Cryonotothenioids.</title>
        <authorList>
            <person name="Cheng C.C."/>
            <person name="Rivera-Colon A.G."/>
            <person name="Minhas B.F."/>
            <person name="Wilson L."/>
            <person name="Rayamajhi N."/>
            <person name="Vargas-Chacoff L."/>
            <person name="Catchen J.M."/>
        </authorList>
    </citation>
    <scope>NUCLEOTIDE SEQUENCE [LARGE SCALE GENOMIC DNA]</scope>
    <source>
        <strain evidence="2">JMC-PN-2008</strain>
    </source>
</reference>
<dbReference type="InterPro" id="IPR012337">
    <property type="entry name" value="RNaseH-like_sf"/>
</dbReference>
<evidence type="ECO:0000313" key="3">
    <source>
        <dbReference type="Proteomes" id="UP001346869"/>
    </source>
</evidence>
<reference evidence="2 3" key="2">
    <citation type="journal article" date="2023" name="Mol. Biol. Evol.">
        <title>Genomics of Secondarily Temperate Adaptation in the Only Non-Antarctic Icefish.</title>
        <authorList>
            <person name="Rivera-Colon A.G."/>
            <person name="Rayamajhi N."/>
            <person name="Minhas B.F."/>
            <person name="Madrigal G."/>
            <person name="Bilyk K.T."/>
            <person name="Yoon V."/>
            <person name="Hune M."/>
            <person name="Gregory S."/>
            <person name="Cheng C.H.C."/>
            <person name="Catchen J.M."/>
        </authorList>
    </citation>
    <scope>NUCLEOTIDE SEQUENCE [LARGE SCALE GENOMIC DNA]</scope>
    <source>
        <strain evidence="2">JMC-PN-2008</strain>
    </source>
</reference>
<dbReference type="SUPFAM" id="SSF53098">
    <property type="entry name" value="Ribonuclease H-like"/>
    <property type="match status" value="1"/>
</dbReference>
<dbReference type="AlphaFoldDB" id="A0AAN7XGF2"/>
<dbReference type="EMBL" id="JAUZQC010000014">
    <property type="protein sequence ID" value="KAK5860325.1"/>
    <property type="molecule type" value="Genomic_DNA"/>
</dbReference>
<keyword evidence="3" id="KW-1185">Reference proteome</keyword>